<organism evidence="1 2">
    <name type="scientific">Paradevosia shaoguanensis</name>
    <dbReference type="NCBI Taxonomy" id="1335043"/>
    <lineage>
        <taxon>Bacteria</taxon>
        <taxon>Pseudomonadati</taxon>
        <taxon>Pseudomonadota</taxon>
        <taxon>Alphaproteobacteria</taxon>
        <taxon>Hyphomicrobiales</taxon>
        <taxon>Devosiaceae</taxon>
        <taxon>Paradevosia</taxon>
    </lineage>
</organism>
<dbReference type="RefSeq" id="WP_281737072.1">
    <property type="nucleotide sequence ID" value="NZ_JAKETQ010000004.1"/>
</dbReference>
<gene>
    <name evidence="1" type="ORF">ML536_19915</name>
</gene>
<accession>A0AA41QQE1</accession>
<dbReference type="EMBL" id="JALAZD010000004">
    <property type="protein sequence ID" value="MCI0129106.1"/>
    <property type="molecule type" value="Genomic_DNA"/>
</dbReference>
<dbReference type="AlphaFoldDB" id="A0AA41QQE1"/>
<evidence type="ECO:0000313" key="1">
    <source>
        <dbReference type="EMBL" id="MCI0129106.1"/>
    </source>
</evidence>
<dbReference type="Proteomes" id="UP001156140">
    <property type="component" value="Unassembled WGS sequence"/>
</dbReference>
<sequence>MTGISISLAGHDEAMRRVEAAIDHAENTLDMFDQIGAAVVVSTQQRWEREVDPDGNPWPKSIRVLVEGGKTLRDTGFFFNSVTHLPSRDGVEVGSDAIQAAVMQFGATITAKTEKGLTFKGASGWANVQSVTIPARPWLGLDDDDDAEIMAIATDWIAGPYQEAEAAHAR</sequence>
<dbReference type="Pfam" id="PF05069">
    <property type="entry name" value="Phage_tail_S"/>
    <property type="match status" value="1"/>
</dbReference>
<keyword evidence="2" id="KW-1185">Reference proteome</keyword>
<dbReference type="InterPro" id="IPR006522">
    <property type="entry name" value="Phage_virion_morphogenesis"/>
</dbReference>
<evidence type="ECO:0000313" key="2">
    <source>
        <dbReference type="Proteomes" id="UP001156140"/>
    </source>
</evidence>
<protein>
    <submittedName>
        <fullName evidence="1">Phage virion morphogenesis protein</fullName>
    </submittedName>
</protein>
<proteinExistence type="predicted"/>
<reference evidence="1" key="1">
    <citation type="submission" date="2022-03" db="EMBL/GenBank/DDBJ databases">
        <title>The complete genome sequence of a Methyloterrigena soli.</title>
        <authorList>
            <person name="Zi Z."/>
        </authorList>
    </citation>
    <scope>NUCLEOTIDE SEQUENCE</scope>
    <source>
        <strain evidence="1">M48</strain>
    </source>
</reference>
<comment type="caution">
    <text evidence="1">The sequence shown here is derived from an EMBL/GenBank/DDBJ whole genome shotgun (WGS) entry which is preliminary data.</text>
</comment>
<name>A0AA41QQE1_9HYPH</name>